<reference evidence="1" key="1">
    <citation type="journal article" date="2016" name="Nat. Genet.">
        <title>A high-quality carrot genome assembly provides new insights into carotenoid accumulation and asterid genome evolution.</title>
        <authorList>
            <person name="Iorizzo M."/>
            <person name="Ellison S."/>
            <person name="Senalik D."/>
            <person name="Zeng P."/>
            <person name="Satapoomin P."/>
            <person name="Huang J."/>
            <person name="Bowman M."/>
            <person name="Iovene M."/>
            <person name="Sanseverino W."/>
            <person name="Cavagnaro P."/>
            <person name="Yildiz M."/>
            <person name="Macko-Podgorni A."/>
            <person name="Moranska E."/>
            <person name="Grzebelus E."/>
            <person name="Grzebelus D."/>
            <person name="Ashrafi H."/>
            <person name="Zheng Z."/>
            <person name="Cheng S."/>
            <person name="Spooner D."/>
            <person name="Van Deynze A."/>
            <person name="Simon P."/>
        </authorList>
    </citation>
    <scope>NUCLEOTIDE SEQUENCE</scope>
    <source>
        <tissue evidence="1">Leaf</tissue>
    </source>
</reference>
<dbReference type="KEGG" id="dcr:108217289"/>
<gene>
    <name evidence="1" type="ORF">DCAR_0416105</name>
</gene>
<dbReference type="CDD" id="cd00028">
    <property type="entry name" value="B_lectin"/>
    <property type="match status" value="1"/>
</dbReference>
<sequence length="141" mass="15423">MATFGRCCISMMLVVLVLTSCSVLNVSAKVALYTNESLRAGDQLSNRGFTLAMQADCNLVLYDNSNAIWSTGTAGKGRDCYATMQGDGNLVIYGAQGVVWSSNTVRGLDKYELIVQEDRNVVIYKGAARKSIWDTKTYFHA</sequence>
<proteinExistence type="predicted"/>
<keyword evidence="2" id="KW-1185">Reference proteome</keyword>
<organism evidence="1 2">
    <name type="scientific">Daucus carota subsp. sativus</name>
    <name type="common">Carrot</name>
    <dbReference type="NCBI Taxonomy" id="79200"/>
    <lineage>
        <taxon>Eukaryota</taxon>
        <taxon>Viridiplantae</taxon>
        <taxon>Streptophyta</taxon>
        <taxon>Embryophyta</taxon>
        <taxon>Tracheophyta</taxon>
        <taxon>Spermatophyta</taxon>
        <taxon>Magnoliopsida</taxon>
        <taxon>eudicotyledons</taxon>
        <taxon>Gunneridae</taxon>
        <taxon>Pentapetalae</taxon>
        <taxon>asterids</taxon>
        <taxon>campanulids</taxon>
        <taxon>Apiales</taxon>
        <taxon>Apiaceae</taxon>
        <taxon>Apioideae</taxon>
        <taxon>Scandiceae</taxon>
        <taxon>Daucinae</taxon>
        <taxon>Daucus</taxon>
        <taxon>Daucus sect. Daucus</taxon>
    </lineage>
</organism>
<dbReference type="PROSITE" id="PS50927">
    <property type="entry name" value="BULB_LECTIN"/>
    <property type="match status" value="1"/>
</dbReference>
<dbReference type="SUPFAM" id="SSF51110">
    <property type="entry name" value="alpha-D-mannose-specific plant lectins"/>
    <property type="match status" value="1"/>
</dbReference>
<dbReference type="AlphaFoldDB" id="A0A165X665"/>
<dbReference type="InterPro" id="IPR001480">
    <property type="entry name" value="Bulb-type_lectin_dom"/>
</dbReference>
<dbReference type="OrthoDB" id="758731at2759"/>
<reference evidence="1" key="2">
    <citation type="submission" date="2022-03" db="EMBL/GenBank/DDBJ databases">
        <title>Draft title - Genomic analysis of global carrot germplasm unveils the trajectory of domestication and the origin of high carotenoid orange carrot.</title>
        <authorList>
            <person name="Iorizzo M."/>
            <person name="Ellison S."/>
            <person name="Senalik D."/>
            <person name="Macko-Podgorni A."/>
            <person name="Grzebelus D."/>
            <person name="Bostan H."/>
            <person name="Rolling W."/>
            <person name="Curaba J."/>
            <person name="Simon P."/>
        </authorList>
    </citation>
    <scope>NUCLEOTIDE SEQUENCE</scope>
    <source>
        <tissue evidence="1">Leaf</tissue>
    </source>
</reference>
<dbReference type="InterPro" id="IPR036426">
    <property type="entry name" value="Bulb-type_lectin_dom_sf"/>
</dbReference>
<dbReference type="PROSITE" id="PS51257">
    <property type="entry name" value="PROKAR_LIPOPROTEIN"/>
    <property type="match status" value="1"/>
</dbReference>
<evidence type="ECO:0000313" key="2">
    <source>
        <dbReference type="Proteomes" id="UP000077755"/>
    </source>
</evidence>
<dbReference type="Gramene" id="KZM97865">
    <property type="protein sequence ID" value="KZM97865"/>
    <property type="gene ID" value="DCAR_014773"/>
</dbReference>
<dbReference type="SMART" id="SM00108">
    <property type="entry name" value="B_lectin"/>
    <property type="match status" value="1"/>
</dbReference>
<accession>A0A165X665</accession>
<dbReference type="OMA" id="YLENWPY"/>
<dbReference type="Proteomes" id="UP000077755">
    <property type="component" value="Chromosome 4"/>
</dbReference>
<dbReference type="EMBL" id="CP093346">
    <property type="protein sequence ID" value="WOG96769.1"/>
    <property type="molecule type" value="Genomic_DNA"/>
</dbReference>
<evidence type="ECO:0000313" key="1">
    <source>
        <dbReference type="EMBL" id="WOG96769.1"/>
    </source>
</evidence>
<name>A0A165X665_DAUCS</name>
<dbReference type="Gene3D" id="2.90.10.10">
    <property type="entry name" value="Bulb-type lectin domain"/>
    <property type="match status" value="1"/>
</dbReference>
<protein>
    <submittedName>
        <fullName evidence="1">Uncharacterized protein</fullName>
    </submittedName>
</protein>